<dbReference type="CDD" id="cd18659">
    <property type="entry name" value="CD2_tandem"/>
    <property type="match status" value="1"/>
</dbReference>
<protein>
    <submittedName>
        <fullName evidence="12">CHD3-type chromatin-remodeling factor PICKLE</fullName>
    </submittedName>
</protein>
<dbReference type="PROSITE" id="PS51192">
    <property type="entry name" value="HELICASE_ATP_BIND_1"/>
    <property type="match status" value="1"/>
</dbReference>
<dbReference type="GO" id="GO:0006338">
    <property type="term" value="P:chromatin remodeling"/>
    <property type="evidence" value="ECO:0000318"/>
    <property type="project" value="GO_Central"/>
</dbReference>
<dbReference type="GO" id="GO:0005634">
    <property type="term" value="C:nucleus"/>
    <property type="evidence" value="ECO:0000318"/>
    <property type="project" value="GO_Central"/>
</dbReference>
<dbReference type="PROSITE" id="PS51194">
    <property type="entry name" value="HELICASE_CTER"/>
    <property type="match status" value="1"/>
</dbReference>
<dbReference type="STRING" id="4432.A0A1U8AIG1"/>
<dbReference type="GO" id="GO:0140658">
    <property type="term" value="F:ATP-dependent chromatin remodeler activity"/>
    <property type="evidence" value="ECO:0000318"/>
    <property type="project" value="GO_Central"/>
</dbReference>
<dbReference type="Proteomes" id="UP000189703">
    <property type="component" value="Unplaced"/>
</dbReference>
<dbReference type="GO" id="GO:0003677">
    <property type="term" value="F:DNA binding"/>
    <property type="evidence" value="ECO:0000318"/>
    <property type="project" value="GO_Central"/>
</dbReference>
<dbReference type="InterPro" id="IPR000330">
    <property type="entry name" value="SNF2_N"/>
</dbReference>
<dbReference type="InterPro" id="IPR001650">
    <property type="entry name" value="Helicase_C-like"/>
</dbReference>
<dbReference type="InterPro" id="IPR038718">
    <property type="entry name" value="SNF2-like_sf"/>
</dbReference>
<dbReference type="Gene3D" id="3.30.40.10">
    <property type="entry name" value="Zinc/RING finger domain, C3HC4 (zinc finger)"/>
    <property type="match status" value="1"/>
</dbReference>
<dbReference type="GO" id="GO:0003682">
    <property type="term" value="F:chromatin binding"/>
    <property type="evidence" value="ECO:0000318"/>
    <property type="project" value="GO_Central"/>
</dbReference>
<comment type="subcellular location">
    <subcellularLocation>
        <location evidence="1">Nucleus</location>
    </subcellularLocation>
</comment>
<dbReference type="CDD" id="cd18660">
    <property type="entry name" value="CD1_tandem"/>
    <property type="match status" value="1"/>
</dbReference>
<dbReference type="SMART" id="SM01146">
    <property type="entry name" value="DUF1086"/>
    <property type="match status" value="1"/>
</dbReference>
<accession>A0A1U8AIG1</accession>
<evidence type="ECO:0000256" key="5">
    <source>
        <dbReference type="ARBA" id="ARBA00022771"/>
    </source>
</evidence>
<organism evidence="11 12">
    <name type="scientific">Nelumbo nucifera</name>
    <name type="common">Sacred lotus</name>
    <dbReference type="NCBI Taxonomy" id="4432"/>
    <lineage>
        <taxon>Eukaryota</taxon>
        <taxon>Viridiplantae</taxon>
        <taxon>Streptophyta</taxon>
        <taxon>Embryophyta</taxon>
        <taxon>Tracheophyta</taxon>
        <taxon>Spermatophyta</taxon>
        <taxon>Magnoliopsida</taxon>
        <taxon>Proteales</taxon>
        <taxon>Nelumbonaceae</taxon>
        <taxon>Nelumbo</taxon>
    </lineage>
</organism>
<dbReference type="eggNOG" id="KOG0383">
    <property type="taxonomic scope" value="Eukaryota"/>
</dbReference>
<dbReference type="InterPro" id="IPR009462">
    <property type="entry name" value="CHD_II_SANT-like"/>
</dbReference>
<proteinExistence type="predicted"/>
<feature type="compositionally biased region" description="Basic and acidic residues" evidence="10">
    <location>
        <begin position="1431"/>
        <end position="1445"/>
    </location>
</feature>
<evidence type="ECO:0000256" key="4">
    <source>
        <dbReference type="ARBA" id="ARBA00022741"/>
    </source>
</evidence>
<feature type="region of interest" description="Disordered" evidence="10">
    <location>
        <begin position="243"/>
        <end position="262"/>
    </location>
</feature>
<dbReference type="SMART" id="SM00298">
    <property type="entry name" value="CHROMO"/>
    <property type="match status" value="2"/>
</dbReference>
<dbReference type="OrthoDB" id="5857104at2759"/>
<dbReference type="InterPro" id="IPR019787">
    <property type="entry name" value="Znf_PHD-finger"/>
</dbReference>
<dbReference type="InterPro" id="IPR001965">
    <property type="entry name" value="Znf_PHD"/>
</dbReference>
<keyword evidence="6" id="KW-0378">Hydrolase</keyword>
<feature type="compositionally biased region" description="Acidic residues" evidence="10">
    <location>
        <begin position="901"/>
        <end position="927"/>
    </location>
</feature>
<keyword evidence="4" id="KW-0547">Nucleotide-binding</keyword>
<feature type="region of interest" description="Disordered" evidence="10">
    <location>
        <begin position="1224"/>
        <end position="1251"/>
    </location>
</feature>
<feature type="region of interest" description="Disordered" evidence="10">
    <location>
        <begin position="1364"/>
        <end position="1451"/>
    </location>
</feature>
<dbReference type="SMART" id="SM00249">
    <property type="entry name" value="PHD"/>
    <property type="match status" value="1"/>
</dbReference>
<dbReference type="Gene3D" id="3.40.50.10810">
    <property type="entry name" value="Tandem AAA-ATPase domain"/>
    <property type="match status" value="1"/>
</dbReference>
<dbReference type="InterPro" id="IPR023780">
    <property type="entry name" value="Chromo_domain"/>
</dbReference>
<dbReference type="PROSITE" id="PS50013">
    <property type="entry name" value="CHROMO_2"/>
    <property type="match status" value="2"/>
</dbReference>
<dbReference type="FunCoup" id="A0A1U8AIG1">
    <property type="interactions" value="3562"/>
</dbReference>
<dbReference type="SMART" id="SM01147">
    <property type="entry name" value="DUF1087"/>
    <property type="match status" value="1"/>
</dbReference>
<dbReference type="InterPro" id="IPR019786">
    <property type="entry name" value="Zinc_finger_PHD-type_CS"/>
</dbReference>
<dbReference type="Pfam" id="PF00271">
    <property type="entry name" value="Helicase_C"/>
    <property type="match status" value="1"/>
</dbReference>
<dbReference type="Pfam" id="PF06461">
    <property type="entry name" value="CHDII_SANT-like"/>
    <property type="match status" value="1"/>
</dbReference>
<feature type="compositionally biased region" description="Polar residues" evidence="10">
    <location>
        <begin position="1141"/>
        <end position="1154"/>
    </location>
</feature>
<dbReference type="PANTHER" id="PTHR45623:SF17">
    <property type="entry name" value="CHROMODOMAIN-HELICASE-DNA-BINDING PROTEIN 3-RELATED"/>
    <property type="match status" value="1"/>
</dbReference>
<dbReference type="OMA" id="YNEMCKL"/>
<evidence type="ECO:0000256" key="7">
    <source>
        <dbReference type="ARBA" id="ARBA00022833"/>
    </source>
</evidence>
<evidence type="ECO:0000256" key="3">
    <source>
        <dbReference type="ARBA" id="ARBA00022737"/>
    </source>
</evidence>
<evidence type="ECO:0000256" key="1">
    <source>
        <dbReference type="ARBA" id="ARBA00004123"/>
    </source>
</evidence>
<dbReference type="SMART" id="SM00490">
    <property type="entry name" value="HELICc"/>
    <property type="match status" value="1"/>
</dbReference>
<keyword evidence="7" id="KW-0862">Zinc</keyword>
<evidence type="ECO:0000256" key="9">
    <source>
        <dbReference type="ARBA" id="ARBA00023242"/>
    </source>
</evidence>
<dbReference type="InterPro" id="IPR016197">
    <property type="entry name" value="Chromo-like_dom_sf"/>
</dbReference>
<evidence type="ECO:0000313" key="11">
    <source>
        <dbReference type="Proteomes" id="UP000189703"/>
    </source>
</evidence>
<keyword evidence="11" id="KW-1185">Reference proteome</keyword>
<keyword evidence="8" id="KW-0067">ATP-binding</keyword>
<dbReference type="InterPro" id="IPR049730">
    <property type="entry name" value="SNF2/RAD54-like_C"/>
</dbReference>
<dbReference type="PANTHER" id="PTHR45623">
    <property type="entry name" value="CHROMODOMAIN-HELICASE-DNA-BINDING PROTEIN 3-RELATED-RELATED"/>
    <property type="match status" value="1"/>
</dbReference>
<evidence type="ECO:0000256" key="8">
    <source>
        <dbReference type="ARBA" id="ARBA00022840"/>
    </source>
</evidence>
<dbReference type="InterPro" id="IPR014001">
    <property type="entry name" value="Helicase_ATP-bd"/>
</dbReference>
<dbReference type="InterPro" id="IPR000953">
    <property type="entry name" value="Chromo/chromo_shadow_dom"/>
</dbReference>
<keyword evidence="5" id="KW-0863">Zinc-finger</keyword>
<sequence length="1465" mass="167423">MSSLVERLRIRSDRKPLYDVDESDDEADLVHRKSGATQEKLERIIRSDAKDDACQACGEKGNLLNCETCTYAYHPKCLLPPLKAPLPNSWSCPECVSPLNDIDKILDCEMRPTVAGDSDASKLGSKQIFVKQYLVKWKGLSYLHCTWVPEKEFHKAFKAHPRLRTKVNNFHRQMASVNNSEDDFVAIRPEWTTVDRILACRGKANEREYYVKWKELPYDECYWELESDISAFQPEIERFHKIQSRSHRPSSSKQKSTLRDIKESKKKQKEFQQYEHSPNFLSGGSLHPYQLEGLNFLRFSWSKQTHVILADEMGLGKTIQSIAFLASLWEESLYPHLVVAPLSTLRNWEREFATWAPQMNVVMYFGSAQARAVIREYEFYYPKGEFKKHKKKKANQVVTDSKQERIKFDVLLTSYEMINLDTVSLKPIKWECMIVDEGHRLKNKDSKLFLSLKQYSSRHRILLTGTPLQNNLDELFMLMHFLDAGKFGSLEEFQEEFKDINQEEQIARLHKMLAPHLLRRVKKDVMKELPPKKELILRVELNSKQKEYYKAILTRNYQLLTRRGGPQISLINVVMELRKLCCHAYMLEGVEPEIEDTGEAYKQLLDSSGKLQLLDKMMVKLKEQGHRVLIYSQFQHMLDLLEDYLAYKKWHYERIDGKVAGAERQVRIDRFNAKNSSRFCFLLSTRAGGLGINLATADTVIIYDSDWNPHADLQAMARAHRLGQTNKVMIYRLITRGTIEERMMQMTKKKMVLEHLVVGRLKTQNLNQEELDDIIRYGSKELFADESDEAKARQIHYDDAAIDRLLDREKVDDEEATVDDEEEDGFLKAFKVANFEYIDEVEAAAEEEARKDSAANKTNLTNSERTNYWEELLKDRYEVHKIEQFTALGKGKRSRKQMVSVEEDDLAGLEDASSDGEDDSNEAEWTDVEIIASGAGSGKRPQKKKSRVDSSEPLPLMEGEGKSFRVLGFNQNQRAAFVQILMRYGVGEFDWREFTPRLKQKSFEEIKEYGTLFLSHISEDITESPCFSDGVPKEGLRIGDVLVRIAVLLLIRDKVKIMAEMPGTSLFAEDIVLRFPGLKNGKSWKEEHDLLLLRAVLKHGYGRWQAIVEDKDLLFQEIICQEQNLPFINVSVTGGVQIHDGSNMTQPDGPSCNQLKVAGSGNESGSDTISQNASEIASRSQVYQDPSLLYHFREMQRRQVEFIKKRVLLLEKALNAEYQKEYFGDFKPNDTSNGEPETETKVPDMSSPSSLDVDTEMIDQLPSVEPIGPEELSTLACDDRPDRLEMGRLYNEICKVVADNTNESIHTYMGSKSAGARLRKNLIPLESLYEDVHRILAPLDQNSITSEQLNVNPNQSIQLEGQNVVAERGASSAKEEDGCRPVSKFESEPNVPTEDSDPSGATNSGRESSKLSRTASASADQLARESSSSPKRVEGDEMVTKKDDGNVALNETAAKSEANVIILDD</sequence>
<dbReference type="PROSITE" id="PS01359">
    <property type="entry name" value="ZF_PHD_1"/>
    <property type="match status" value="1"/>
</dbReference>
<keyword evidence="3" id="KW-0677">Repeat</keyword>
<dbReference type="InterPro" id="IPR013083">
    <property type="entry name" value="Znf_RING/FYVE/PHD"/>
</dbReference>
<dbReference type="GO" id="GO:0005524">
    <property type="term" value="F:ATP binding"/>
    <property type="evidence" value="ECO:0007669"/>
    <property type="project" value="UniProtKB-KW"/>
</dbReference>
<dbReference type="GeneID" id="104603338"/>
<evidence type="ECO:0000256" key="6">
    <source>
        <dbReference type="ARBA" id="ARBA00022801"/>
    </source>
</evidence>
<gene>
    <name evidence="12" type="primary">LOC104603338</name>
</gene>
<reference evidence="12" key="1">
    <citation type="submission" date="2025-08" db="UniProtKB">
        <authorList>
            <consortium name="RefSeq"/>
        </authorList>
    </citation>
    <scope>IDENTIFICATION</scope>
</reference>
<keyword evidence="9" id="KW-0539">Nucleus</keyword>
<dbReference type="GO" id="GO:0042393">
    <property type="term" value="F:histone binding"/>
    <property type="evidence" value="ECO:0000318"/>
    <property type="project" value="GO_Central"/>
</dbReference>
<dbReference type="GO" id="GO:0000785">
    <property type="term" value="C:chromatin"/>
    <property type="evidence" value="ECO:0000318"/>
    <property type="project" value="GO_Central"/>
</dbReference>
<dbReference type="Pfam" id="PF00385">
    <property type="entry name" value="Chromo"/>
    <property type="match status" value="2"/>
</dbReference>
<evidence type="ECO:0000313" key="12">
    <source>
        <dbReference type="RefSeq" id="XP_010265650.1"/>
    </source>
</evidence>
<evidence type="ECO:0000256" key="10">
    <source>
        <dbReference type="SAM" id="MobiDB-lite"/>
    </source>
</evidence>
<dbReference type="Pfam" id="PF06465">
    <property type="entry name" value="DUF1087"/>
    <property type="match status" value="1"/>
</dbReference>
<dbReference type="GO" id="GO:0008270">
    <property type="term" value="F:zinc ion binding"/>
    <property type="evidence" value="ECO:0007669"/>
    <property type="project" value="UniProtKB-KW"/>
</dbReference>
<keyword evidence="2" id="KW-0479">Metal-binding</keyword>
<feature type="compositionally biased region" description="Polar residues" evidence="10">
    <location>
        <begin position="1161"/>
        <end position="1178"/>
    </location>
</feature>
<feature type="region of interest" description="Disordered" evidence="10">
    <location>
        <begin position="1141"/>
        <end position="1178"/>
    </location>
</feature>
<dbReference type="SMART" id="SM00487">
    <property type="entry name" value="DEXDc"/>
    <property type="match status" value="1"/>
</dbReference>
<dbReference type="CDD" id="cd18793">
    <property type="entry name" value="SF2_C_SNF"/>
    <property type="match status" value="1"/>
</dbReference>
<feature type="compositionally biased region" description="Basic and acidic residues" evidence="10">
    <location>
        <begin position="1373"/>
        <end position="1387"/>
    </location>
</feature>
<dbReference type="KEGG" id="nnu:104603338"/>
<dbReference type="Gene3D" id="2.40.50.40">
    <property type="match status" value="2"/>
</dbReference>
<dbReference type="InterPro" id="IPR027417">
    <property type="entry name" value="P-loop_NTPase"/>
</dbReference>
<dbReference type="SUPFAM" id="SSF52540">
    <property type="entry name" value="P-loop containing nucleoside triphosphate hydrolases"/>
    <property type="match status" value="2"/>
</dbReference>
<dbReference type="Pfam" id="PF00176">
    <property type="entry name" value="SNF2-rel_dom"/>
    <property type="match status" value="1"/>
</dbReference>
<dbReference type="Pfam" id="PF00628">
    <property type="entry name" value="PHD"/>
    <property type="match status" value="1"/>
</dbReference>
<dbReference type="InterPro" id="IPR009463">
    <property type="entry name" value="DUF1087"/>
</dbReference>
<dbReference type="GO" id="GO:0016887">
    <property type="term" value="F:ATP hydrolysis activity"/>
    <property type="evidence" value="ECO:0000318"/>
    <property type="project" value="GO_Central"/>
</dbReference>
<dbReference type="SUPFAM" id="SSF54160">
    <property type="entry name" value="Chromo domain-like"/>
    <property type="match status" value="2"/>
</dbReference>
<evidence type="ECO:0000256" key="2">
    <source>
        <dbReference type="ARBA" id="ARBA00022723"/>
    </source>
</evidence>
<feature type="region of interest" description="Disordered" evidence="10">
    <location>
        <begin position="893"/>
        <end position="956"/>
    </location>
</feature>
<dbReference type="Gene3D" id="3.40.50.300">
    <property type="entry name" value="P-loop containing nucleotide triphosphate hydrolases"/>
    <property type="match status" value="1"/>
</dbReference>
<dbReference type="PROSITE" id="PS50016">
    <property type="entry name" value="ZF_PHD_2"/>
    <property type="match status" value="1"/>
</dbReference>
<name>A0A1U8AIG1_NELNU</name>
<dbReference type="Gene3D" id="1.10.10.60">
    <property type="entry name" value="Homeodomain-like"/>
    <property type="match status" value="1"/>
</dbReference>
<dbReference type="RefSeq" id="XP_010265650.1">
    <property type="nucleotide sequence ID" value="XM_010267348.1"/>
</dbReference>
<feature type="compositionally biased region" description="Polar residues" evidence="10">
    <location>
        <begin position="1399"/>
        <end position="1430"/>
    </location>
</feature>